<reference evidence="1 2" key="1">
    <citation type="journal article" date="2018" name="J. Microbiol.">
        <title>Salicibibacter kimchii gen. nov., sp. nov., a moderately halophilic and alkalitolerant bacterium in the family Bacillaceae, isolated from kimchi.</title>
        <authorList>
            <person name="Jang J.Y."/>
            <person name="Oh Y.J."/>
            <person name="Lim S.K."/>
            <person name="Park H.K."/>
            <person name="Lee C."/>
            <person name="Kim J.Y."/>
            <person name="Lee M.A."/>
            <person name="Choi H.J."/>
        </authorList>
    </citation>
    <scope>NUCLEOTIDE SEQUENCE [LARGE SCALE GENOMIC DNA]</scope>
    <source>
        <strain evidence="1 2">NKC1-1</strain>
    </source>
</reference>
<keyword evidence="2" id="KW-1185">Reference proteome</keyword>
<dbReference type="EMBL" id="CP031092">
    <property type="protein sequence ID" value="AXF54712.1"/>
    <property type="molecule type" value="Genomic_DNA"/>
</dbReference>
<protein>
    <submittedName>
        <fullName evidence="1">DUF2624 family protein</fullName>
    </submittedName>
</protein>
<accession>A0A345BUT1</accession>
<evidence type="ECO:0000313" key="2">
    <source>
        <dbReference type="Proteomes" id="UP000252100"/>
    </source>
</evidence>
<gene>
    <name evidence="1" type="ORF">DT065_00855</name>
</gene>
<dbReference type="OrthoDB" id="2970281at2"/>
<name>A0A345BUT1_9BACI</name>
<proteinExistence type="predicted"/>
<dbReference type="KEGG" id="rue:DT065_00855"/>
<dbReference type="InterPro" id="IPR020277">
    <property type="entry name" value="DUF2624"/>
</dbReference>
<dbReference type="Pfam" id="PF11116">
    <property type="entry name" value="DUF2624"/>
    <property type="match status" value="1"/>
</dbReference>
<dbReference type="Proteomes" id="UP000252100">
    <property type="component" value="Chromosome"/>
</dbReference>
<dbReference type="AlphaFoldDB" id="A0A345BUT1"/>
<organism evidence="1 2">
    <name type="scientific">Salicibibacter kimchii</name>
    <dbReference type="NCBI Taxonomy" id="2099786"/>
    <lineage>
        <taxon>Bacteria</taxon>
        <taxon>Bacillati</taxon>
        <taxon>Bacillota</taxon>
        <taxon>Bacilli</taxon>
        <taxon>Bacillales</taxon>
        <taxon>Bacillaceae</taxon>
        <taxon>Salicibibacter</taxon>
    </lineage>
</organism>
<evidence type="ECO:0000313" key="1">
    <source>
        <dbReference type="EMBL" id="AXF54712.1"/>
    </source>
</evidence>
<sequence>MNFQMVQQYVKNMPPHQLKALAHSKGFFLTDDEVQKLVHLIQTEHVDFTDQASVVAFINEVEKTTSQAHAMLLHDLYQKYGGLLRP</sequence>
<dbReference type="RefSeq" id="WP_114370042.1">
    <property type="nucleotide sequence ID" value="NZ_CP031092.1"/>
</dbReference>